<dbReference type="Proteomes" id="UP000324897">
    <property type="component" value="Chromosome 3"/>
</dbReference>
<dbReference type="InterPro" id="IPR009003">
    <property type="entry name" value="Peptidase_S1_PA"/>
</dbReference>
<evidence type="ECO:0000313" key="2">
    <source>
        <dbReference type="Proteomes" id="UP000324897"/>
    </source>
</evidence>
<protein>
    <recommendedName>
        <fullName evidence="3">Serine protease</fullName>
    </recommendedName>
</protein>
<sequence>MANGAGNRPRGPSTFEAMARKARADHSTATVEILYSLRREPTCKFVAGSGFIVKLANGGCKIMTCDHVIRHCKGAKWRIWVRLPNTPNPPTAIEFLEHKERIGTEVVLLGYFNPLVLRGVLGEKVLIAKEPSAIPGEIVGPRLDLENTRRNWSLPHSCYGIDGCSGSPMIHMKSLSKSADKGKAIGIYDSSLELIQSCIAAKTIKAQLRFWLGMKQERPSLQAMINML</sequence>
<name>A0A5J9TFX2_9POAL</name>
<reference evidence="1 2" key="1">
    <citation type="journal article" date="2019" name="Sci. Rep.">
        <title>A high-quality genome of Eragrostis curvula grass provides insights into Poaceae evolution and supports new strategies to enhance forage quality.</title>
        <authorList>
            <person name="Carballo J."/>
            <person name="Santos B.A.C.M."/>
            <person name="Zappacosta D."/>
            <person name="Garbus I."/>
            <person name="Selva J.P."/>
            <person name="Gallo C.A."/>
            <person name="Diaz A."/>
            <person name="Albertini E."/>
            <person name="Caccamo M."/>
            <person name="Echenique V."/>
        </authorList>
    </citation>
    <scope>NUCLEOTIDE SEQUENCE [LARGE SCALE GENOMIC DNA]</scope>
    <source>
        <strain evidence="2">cv. Victoria</strain>
        <tissue evidence="1">Leaf</tissue>
    </source>
</reference>
<dbReference type="AlphaFoldDB" id="A0A5J9TFX2"/>
<dbReference type="OrthoDB" id="672133at2759"/>
<evidence type="ECO:0000313" key="1">
    <source>
        <dbReference type="EMBL" id="TVU10107.1"/>
    </source>
</evidence>
<comment type="caution">
    <text evidence="1">The sequence shown here is derived from an EMBL/GenBank/DDBJ whole genome shotgun (WGS) entry which is preliminary data.</text>
</comment>
<gene>
    <name evidence="1" type="ORF">EJB05_43615</name>
</gene>
<dbReference type="SUPFAM" id="SSF50494">
    <property type="entry name" value="Trypsin-like serine proteases"/>
    <property type="match status" value="1"/>
</dbReference>
<proteinExistence type="predicted"/>
<evidence type="ECO:0008006" key="3">
    <source>
        <dbReference type="Google" id="ProtNLM"/>
    </source>
</evidence>
<keyword evidence="2" id="KW-1185">Reference proteome</keyword>
<dbReference type="EMBL" id="RWGY01000039">
    <property type="protein sequence ID" value="TVU10107.1"/>
    <property type="molecule type" value="Genomic_DNA"/>
</dbReference>
<accession>A0A5J9TFX2</accession>
<organism evidence="1 2">
    <name type="scientific">Eragrostis curvula</name>
    <name type="common">weeping love grass</name>
    <dbReference type="NCBI Taxonomy" id="38414"/>
    <lineage>
        <taxon>Eukaryota</taxon>
        <taxon>Viridiplantae</taxon>
        <taxon>Streptophyta</taxon>
        <taxon>Embryophyta</taxon>
        <taxon>Tracheophyta</taxon>
        <taxon>Spermatophyta</taxon>
        <taxon>Magnoliopsida</taxon>
        <taxon>Liliopsida</taxon>
        <taxon>Poales</taxon>
        <taxon>Poaceae</taxon>
        <taxon>PACMAD clade</taxon>
        <taxon>Chloridoideae</taxon>
        <taxon>Eragrostideae</taxon>
        <taxon>Eragrostidinae</taxon>
        <taxon>Eragrostis</taxon>
    </lineage>
</organism>
<dbReference type="Gramene" id="TVU10107">
    <property type="protein sequence ID" value="TVU10107"/>
    <property type="gene ID" value="EJB05_43615"/>
</dbReference>